<organism evidence="2 3">
    <name type="scientific">Mycena rosella</name>
    <name type="common">Pink bonnet</name>
    <name type="synonym">Agaricus rosellus</name>
    <dbReference type="NCBI Taxonomy" id="1033263"/>
    <lineage>
        <taxon>Eukaryota</taxon>
        <taxon>Fungi</taxon>
        <taxon>Dikarya</taxon>
        <taxon>Basidiomycota</taxon>
        <taxon>Agaricomycotina</taxon>
        <taxon>Agaricomycetes</taxon>
        <taxon>Agaricomycetidae</taxon>
        <taxon>Agaricales</taxon>
        <taxon>Marasmiineae</taxon>
        <taxon>Mycenaceae</taxon>
        <taxon>Mycena</taxon>
    </lineage>
</organism>
<evidence type="ECO:0000313" key="2">
    <source>
        <dbReference type="EMBL" id="KAJ7653758.1"/>
    </source>
</evidence>
<gene>
    <name evidence="2" type="ORF">B0H17DRAFT_1100573</name>
</gene>
<keyword evidence="3" id="KW-1185">Reference proteome</keyword>
<comment type="caution">
    <text evidence="2">The sequence shown here is derived from an EMBL/GenBank/DDBJ whole genome shotgun (WGS) entry which is preliminary data.</text>
</comment>
<name>A0AAD7CNB5_MYCRO</name>
<feature type="region of interest" description="Disordered" evidence="1">
    <location>
        <begin position="1"/>
        <end position="22"/>
    </location>
</feature>
<dbReference type="AlphaFoldDB" id="A0AAD7CNB5"/>
<reference evidence="2" key="1">
    <citation type="submission" date="2023-03" db="EMBL/GenBank/DDBJ databases">
        <title>Massive genome expansion in bonnet fungi (Mycena s.s.) driven by repeated elements and novel gene families across ecological guilds.</title>
        <authorList>
            <consortium name="Lawrence Berkeley National Laboratory"/>
            <person name="Harder C.B."/>
            <person name="Miyauchi S."/>
            <person name="Viragh M."/>
            <person name="Kuo A."/>
            <person name="Thoen E."/>
            <person name="Andreopoulos B."/>
            <person name="Lu D."/>
            <person name="Skrede I."/>
            <person name="Drula E."/>
            <person name="Henrissat B."/>
            <person name="Morin E."/>
            <person name="Kohler A."/>
            <person name="Barry K."/>
            <person name="LaButti K."/>
            <person name="Morin E."/>
            <person name="Salamov A."/>
            <person name="Lipzen A."/>
            <person name="Mereny Z."/>
            <person name="Hegedus B."/>
            <person name="Baldrian P."/>
            <person name="Stursova M."/>
            <person name="Weitz H."/>
            <person name="Taylor A."/>
            <person name="Grigoriev I.V."/>
            <person name="Nagy L.G."/>
            <person name="Martin F."/>
            <person name="Kauserud H."/>
        </authorList>
    </citation>
    <scope>NUCLEOTIDE SEQUENCE</scope>
    <source>
        <strain evidence="2">CBHHK067</strain>
    </source>
</reference>
<protein>
    <submittedName>
        <fullName evidence="2">Uncharacterized protein</fullName>
    </submittedName>
</protein>
<dbReference type="Proteomes" id="UP001221757">
    <property type="component" value="Unassembled WGS sequence"/>
</dbReference>
<evidence type="ECO:0000256" key="1">
    <source>
        <dbReference type="SAM" id="MobiDB-lite"/>
    </source>
</evidence>
<evidence type="ECO:0000313" key="3">
    <source>
        <dbReference type="Proteomes" id="UP001221757"/>
    </source>
</evidence>
<sequence>MHTPDVEAAPAPSTPCSMHAPGIEAVPSTPCRDYSPVGSCRTRSPVGPCLWLTIIPDSDDEATLRRPQKRKFLGVINISDSEEEDATCPPKRM</sequence>
<accession>A0AAD7CNB5</accession>
<dbReference type="EMBL" id="JARKIE010000332">
    <property type="protein sequence ID" value="KAJ7653758.1"/>
    <property type="molecule type" value="Genomic_DNA"/>
</dbReference>
<proteinExistence type="predicted"/>